<name>A0A1N6NFD8_AQUAC</name>
<sequence length="121" mass="14367">MGASREDVWLALSELWLDNQLQDSSHRHIARVLLASGLPVEELRLIYLEEVAPLLWLNHWGVVGVWEGFDPLWLNSGCRRNQALRASRWHRWRCRLLRRPMTYAAEPEWRQVLLQMDELRG</sequence>
<accession>A0A1N6NFD8</accession>
<feature type="domain" description="DUF7079" evidence="1">
    <location>
        <begin position="4"/>
        <end position="112"/>
    </location>
</feature>
<dbReference type="Proteomes" id="UP000185841">
    <property type="component" value="Unassembled WGS sequence"/>
</dbReference>
<dbReference type="Pfam" id="PF23296">
    <property type="entry name" value="DUF7079"/>
    <property type="match status" value="1"/>
</dbReference>
<organism evidence="2 3">
    <name type="scientific">Aquipseudomonas alcaligenes</name>
    <name type="common">Pseudomonas alcaligenes</name>
    <dbReference type="NCBI Taxonomy" id="43263"/>
    <lineage>
        <taxon>Bacteria</taxon>
        <taxon>Pseudomonadati</taxon>
        <taxon>Pseudomonadota</taxon>
        <taxon>Gammaproteobacteria</taxon>
        <taxon>Pseudomonadales</taxon>
        <taxon>Pseudomonadaceae</taxon>
        <taxon>Aquipseudomonas</taxon>
    </lineage>
</organism>
<evidence type="ECO:0000313" key="3">
    <source>
        <dbReference type="Proteomes" id="UP000185841"/>
    </source>
</evidence>
<dbReference type="AlphaFoldDB" id="A0A1N6NFD8"/>
<gene>
    <name evidence="2" type="ORF">SAMN05878282_101270</name>
</gene>
<dbReference type="RefSeq" id="WP_076423587.1">
    <property type="nucleotide sequence ID" value="NZ_FTMP01000001.1"/>
</dbReference>
<dbReference type="InterPro" id="IPR055507">
    <property type="entry name" value="DUF7079"/>
</dbReference>
<dbReference type="EMBL" id="FTMP01000001">
    <property type="protein sequence ID" value="SIP90799.1"/>
    <property type="molecule type" value="Genomic_DNA"/>
</dbReference>
<reference evidence="2 3" key="1">
    <citation type="submission" date="2017-01" db="EMBL/GenBank/DDBJ databases">
        <authorList>
            <person name="Mah S.A."/>
            <person name="Swanson W.J."/>
            <person name="Moy G.W."/>
            <person name="Vacquier V.D."/>
        </authorList>
    </citation>
    <scope>NUCLEOTIDE SEQUENCE [LARGE SCALE GENOMIC DNA]</scope>
    <source>
        <strain evidence="2 3">RU36E</strain>
    </source>
</reference>
<evidence type="ECO:0000313" key="2">
    <source>
        <dbReference type="EMBL" id="SIP90799.1"/>
    </source>
</evidence>
<protein>
    <recommendedName>
        <fullName evidence="1">DUF7079 domain-containing protein</fullName>
    </recommendedName>
</protein>
<proteinExistence type="predicted"/>
<evidence type="ECO:0000259" key="1">
    <source>
        <dbReference type="Pfam" id="PF23296"/>
    </source>
</evidence>